<keyword evidence="4" id="KW-1185">Reference proteome</keyword>
<name>A0A9X4JWP5_9FIRM</name>
<feature type="signal peptide" evidence="2">
    <location>
        <begin position="1"/>
        <end position="23"/>
    </location>
</feature>
<dbReference type="EMBL" id="JAKOAV010000035">
    <property type="protein sequence ID" value="MDF9409598.1"/>
    <property type="molecule type" value="Genomic_DNA"/>
</dbReference>
<proteinExistence type="predicted"/>
<organism evidence="3 4">
    <name type="scientific">Pelotomaculum isophthalicicum JI</name>
    <dbReference type="NCBI Taxonomy" id="947010"/>
    <lineage>
        <taxon>Bacteria</taxon>
        <taxon>Bacillati</taxon>
        <taxon>Bacillota</taxon>
        <taxon>Clostridia</taxon>
        <taxon>Eubacteriales</taxon>
        <taxon>Desulfotomaculaceae</taxon>
        <taxon>Pelotomaculum</taxon>
    </lineage>
</organism>
<keyword evidence="2" id="KW-0732">Signal</keyword>
<accession>A0A9X4JWP5</accession>
<evidence type="ECO:0000256" key="1">
    <source>
        <dbReference type="SAM" id="MobiDB-lite"/>
    </source>
</evidence>
<sequence length="122" mass="13762">MKKILIYLLILSLLVNIPLPAFAQSKYISAGQDTTIPTALTGIENKDGSENSLPQTDKDRSVSKKVYEDMTNIEQQPPINDEHIVLDSYSHESVESFKYGHSAFYNTLKEKNKLDILDKTSK</sequence>
<evidence type="ECO:0000256" key="2">
    <source>
        <dbReference type="SAM" id="SignalP"/>
    </source>
</evidence>
<feature type="chain" id="PRO_5040811760" evidence="2">
    <location>
        <begin position="24"/>
        <end position="122"/>
    </location>
</feature>
<dbReference type="AlphaFoldDB" id="A0A9X4JWP5"/>
<dbReference type="RefSeq" id="WP_277445089.1">
    <property type="nucleotide sequence ID" value="NZ_JAKOAV010000035.1"/>
</dbReference>
<gene>
    <name evidence="3" type="ORF">L7E55_14765</name>
</gene>
<protein>
    <submittedName>
        <fullName evidence="3">Uncharacterized protein</fullName>
    </submittedName>
</protein>
<dbReference type="Proteomes" id="UP001154312">
    <property type="component" value="Unassembled WGS sequence"/>
</dbReference>
<feature type="region of interest" description="Disordered" evidence="1">
    <location>
        <begin position="39"/>
        <end position="62"/>
    </location>
</feature>
<reference evidence="3" key="1">
    <citation type="submission" date="2022-02" db="EMBL/GenBank/DDBJ databases">
        <authorList>
            <person name="Leng L."/>
        </authorList>
    </citation>
    <scope>NUCLEOTIDE SEQUENCE</scope>
    <source>
        <strain evidence="3">JI</strain>
    </source>
</reference>
<evidence type="ECO:0000313" key="3">
    <source>
        <dbReference type="EMBL" id="MDF9409598.1"/>
    </source>
</evidence>
<comment type="caution">
    <text evidence="3">The sequence shown here is derived from an EMBL/GenBank/DDBJ whole genome shotgun (WGS) entry which is preliminary data.</text>
</comment>
<evidence type="ECO:0000313" key="4">
    <source>
        <dbReference type="Proteomes" id="UP001154312"/>
    </source>
</evidence>